<gene>
    <name evidence="2" type="ORF">MEDL_11710</name>
</gene>
<accession>A0A8S3QK40</accession>
<dbReference type="AlphaFoldDB" id="A0A8S3QK40"/>
<evidence type="ECO:0000313" key="2">
    <source>
        <dbReference type="EMBL" id="CAG2196850.1"/>
    </source>
</evidence>
<evidence type="ECO:0000313" key="3">
    <source>
        <dbReference type="Proteomes" id="UP000683360"/>
    </source>
</evidence>
<dbReference type="Proteomes" id="UP000683360">
    <property type="component" value="Unassembled WGS sequence"/>
</dbReference>
<dbReference type="EMBL" id="CAJPWZ010000579">
    <property type="protein sequence ID" value="CAG2196850.1"/>
    <property type="molecule type" value="Genomic_DNA"/>
</dbReference>
<organism evidence="2 3">
    <name type="scientific">Mytilus edulis</name>
    <name type="common">Blue mussel</name>
    <dbReference type="NCBI Taxonomy" id="6550"/>
    <lineage>
        <taxon>Eukaryota</taxon>
        <taxon>Metazoa</taxon>
        <taxon>Spiralia</taxon>
        <taxon>Lophotrochozoa</taxon>
        <taxon>Mollusca</taxon>
        <taxon>Bivalvia</taxon>
        <taxon>Autobranchia</taxon>
        <taxon>Pteriomorphia</taxon>
        <taxon>Mytilida</taxon>
        <taxon>Mytiloidea</taxon>
        <taxon>Mytilidae</taxon>
        <taxon>Mytilinae</taxon>
        <taxon>Mytilus</taxon>
    </lineage>
</organism>
<evidence type="ECO:0000256" key="1">
    <source>
        <dbReference type="SAM" id="MobiDB-lite"/>
    </source>
</evidence>
<keyword evidence="3" id="KW-1185">Reference proteome</keyword>
<proteinExistence type="predicted"/>
<feature type="region of interest" description="Disordered" evidence="1">
    <location>
        <begin position="231"/>
        <end position="255"/>
    </location>
</feature>
<reference evidence="2" key="1">
    <citation type="submission" date="2021-03" db="EMBL/GenBank/DDBJ databases">
        <authorList>
            <person name="Bekaert M."/>
        </authorList>
    </citation>
    <scope>NUCLEOTIDE SEQUENCE</scope>
</reference>
<name>A0A8S3QK40_MYTED</name>
<sequence length="287" mass="32972">MYFKRLADKVPHKSGQKITELPNCKLTFFEISPYSIYNWNSRRSQPDTKQFIAENITLVKYIREINDHIRYIHNTFETRTPGLSSDLLHPIHIIRSNTTTQVANINVSLLNQNLATKLETALESIDNPKCTVESKTTETALTKTIENATNAIKHANPKLWIDEQDTTDDSLHQTEVKQNVDHSQNLNKALENMQLIQHNNGHTPMSDYSVLVKKTQPVVQNKHMVSLNPSIVTSSRDSHSKTDTLNEQNMSTKGKELRTLELKLKKREEQLQIKEAMLNEDMKEKNS</sequence>
<protein>
    <submittedName>
        <fullName evidence="2">Uncharacterized protein</fullName>
    </submittedName>
</protein>
<comment type="caution">
    <text evidence="2">The sequence shown here is derived from an EMBL/GenBank/DDBJ whole genome shotgun (WGS) entry which is preliminary data.</text>
</comment>